<sequence length="383" mass="44124">MVQIRIIPEPHIRDSNFQTRVDYLAEIRGYMHKIKDDLSKVRSLLSSEDKLIVIFDGDVFDRYFSDLGQCMEWIRFFVELNRITEGNVYSVIGNHEITYKRQNLFWMLADVKSAWVRETGMLTEEIVNFSRLIKVVDELVIDKLLILFGHYKCDLSWYTTERIKSTWPDVEEVMLISHNELLSESIISHFKNAYGFDLVRRRSGYVNIDTVGLLPPTDMLKMVYVGHMHKAYGALEVNENINGVDHNFTLQYLASIGRTNVEEVSNAFLERTIPIITVDNYDIDYSGDTFELVKEDVVVDTEALVARREAYESKAEIRALNTADINLTDPLNDLKIIYNRDSVLLSLLINAVENKIPMALTELVEEGQQLAARYGLGGSYGRR</sequence>
<gene>
    <name evidence="2" type="ORF">B5F11_03950</name>
</gene>
<feature type="domain" description="Calcineurin-like phosphoesterase" evidence="1">
    <location>
        <begin position="35"/>
        <end position="230"/>
    </location>
</feature>
<dbReference type="SUPFAM" id="SSF56300">
    <property type="entry name" value="Metallo-dependent phosphatases"/>
    <property type="match status" value="1"/>
</dbReference>
<accession>A0A1Y4MUN9</accession>
<protein>
    <recommendedName>
        <fullName evidence="1">Calcineurin-like phosphoesterase domain-containing protein</fullName>
    </recommendedName>
</protein>
<dbReference type="InterPro" id="IPR004843">
    <property type="entry name" value="Calcineurin-like_PHP"/>
</dbReference>
<reference evidence="3" key="1">
    <citation type="submission" date="2017-04" db="EMBL/GenBank/DDBJ databases">
        <title>Function of individual gut microbiota members based on whole genome sequencing of pure cultures obtained from chicken caecum.</title>
        <authorList>
            <person name="Medvecky M."/>
            <person name="Cejkova D."/>
            <person name="Polansky O."/>
            <person name="Karasova D."/>
            <person name="Kubasova T."/>
            <person name="Cizek A."/>
            <person name="Rychlik I."/>
        </authorList>
    </citation>
    <scope>NUCLEOTIDE SEQUENCE [LARGE SCALE GENOMIC DNA]</scope>
    <source>
        <strain evidence="3">An175</strain>
    </source>
</reference>
<evidence type="ECO:0000313" key="2">
    <source>
        <dbReference type="EMBL" id="OUP70602.1"/>
    </source>
</evidence>
<dbReference type="Proteomes" id="UP000196386">
    <property type="component" value="Unassembled WGS sequence"/>
</dbReference>
<evidence type="ECO:0000259" key="1">
    <source>
        <dbReference type="Pfam" id="PF00149"/>
    </source>
</evidence>
<dbReference type="AlphaFoldDB" id="A0A1Y4MUN9"/>
<name>A0A1Y4MUN9_9FIRM</name>
<evidence type="ECO:0000313" key="3">
    <source>
        <dbReference type="Proteomes" id="UP000196386"/>
    </source>
</evidence>
<dbReference type="InterPro" id="IPR029052">
    <property type="entry name" value="Metallo-depent_PP-like"/>
</dbReference>
<comment type="caution">
    <text evidence="2">The sequence shown here is derived from an EMBL/GenBank/DDBJ whole genome shotgun (WGS) entry which is preliminary data.</text>
</comment>
<dbReference type="Gene3D" id="3.60.21.10">
    <property type="match status" value="1"/>
</dbReference>
<dbReference type="RefSeq" id="WP_087299717.1">
    <property type="nucleotide sequence ID" value="NZ_NFKP01000003.1"/>
</dbReference>
<dbReference type="GO" id="GO:0016787">
    <property type="term" value="F:hydrolase activity"/>
    <property type="evidence" value="ECO:0007669"/>
    <property type="project" value="InterPro"/>
</dbReference>
<dbReference type="EMBL" id="NFKP01000003">
    <property type="protein sequence ID" value="OUP70602.1"/>
    <property type="molecule type" value="Genomic_DNA"/>
</dbReference>
<proteinExistence type="predicted"/>
<dbReference type="Pfam" id="PF00149">
    <property type="entry name" value="Metallophos"/>
    <property type="match status" value="1"/>
</dbReference>
<organism evidence="2 3">
    <name type="scientific">Anaerotruncus colihominis</name>
    <dbReference type="NCBI Taxonomy" id="169435"/>
    <lineage>
        <taxon>Bacteria</taxon>
        <taxon>Bacillati</taxon>
        <taxon>Bacillota</taxon>
        <taxon>Clostridia</taxon>
        <taxon>Eubacteriales</taxon>
        <taxon>Oscillospiraceae</taxon>
        <taxon>Anaerotruncus</taxon>
    </lineage>
</organism>